<dbReference type="GeneID" id="80875033"/>
<proteinExistence type="inferred from homology"/>
<keyword evidence="4" id="KW-1185">Reference proteome</keyword>
<dbReference type="KEGG" id="som:SOMG_01551"/>
<feature type="compositionally biased region" description="Basic residues" evidence="2">
    <location>
        <begin position="186"/>
        <end position="199"/>
    </location>
</feature>
<evidence type="ECO:0000313" key="3">
    <source>
        <dbReference type="EMBL" id="WBW71836.1"/>
    </source>
</evidence>
<dbReference type="SUPFAM" id="SSF57850">
    <property type="entry name" value="RING/U-box"/>
    <property type="match status" value="1"/>
</dbReference>
<dbReference type="Proteomes" id="UP001212411">
    <property type="component" value="Chromosome 1"/>
</dbReference>
<dbReference type="AlphaFoldDB" id="A0AAF0ATT8"/>
<feature type="region of interest" description="Disordered" evidence="2">
    <location>
        <begin position="1"/>
        <end position="23"/>
    </location>
</feature>
<evidence type="ECO:0000256" key="2">
    <source>
        <dbReference type="SAM" id="MobiDB-lite"/>
    </source>
</evidence>
<dbReference type="PANTHER" id="PTHR12775:SF0">
    <property type="entry name" value="REPLICATION TERMINATION FACTOR 2"/>
    <property type="match status" value="1"/>
</dbReference>
<name>A0AAF0ATT8_9SCHI</name>
<evidence type="ECO:0000313" key="4">
    <source>
        <dbReference type="Proteomes" id="UP001212411"/>
    </source>
</evidence>
<dbReference type="GO" id="GO:0006274">
    <property type="term" value="P:DNA replication termination"/>
    <property type="evidence" value="ECO:0007669"/>
    <property type="project" value="TreeGrafter"/>
</dbReference>
<dbReference type="GO" id="GO:0005634">
    <property type="term" value="C:nucleus"/>
    <property type="evidence" value="ECO:0007669"/>
    <property type="project" value="TreeGrafter"/>
</dbReference>
<evidence type="ECO:0000256" key="1">
    <source>
        <dbReference type="ARBA" id="ARBA00009885"/>
    </source>
</evidence>
<dbReference type="CDD" id="cd16653">
    <property type="entry name" value="RING-like_Rtf2"/>
    <property type="match status" value="1"/>
</dbReference>
<dbReference type="Gene3D" id="3.30.40.10">
    <property type="entry name" value="Zinc/RING finger domain, C3HC4 (zinc finger)"/>
    <property type="match status" value="1"/>
</dbReference>
<accession>A0AAF0ATT8</accession>
<gene>
    <name evidence="3" type="primary">rtf2</name>
    <name evidence="3" type="ORF">SOMG_01551</name>
</gene>
<comment type="similarity">
    <text evidence="1">Belongs to the rtf2 family.</text>
</comment>
<dbReference type="RefSeq" id="XP_056036079.1">
    <property type="nucleotide sequence ID" value="XM_056180344.1"/>
</dbReference>
<sequence length="243" mass="27140">MGNDGGSLPTRNELVKEPPKTRPLDIDFKRSLKQSKITQCSITGDPLSPPIVSCGLGRLYNKATILQMLLDRSSVPEAPNHIQSLKDVVDLHAEQDEENKVLWVCPITRHEMSSAYQFAYIVPCGHVFENTAVKEFGENNCFQCNAPYEQENIIPINPSGEQIQALSKRLIMLTKSGKSHSLSVKKSSKKHKNPEKKRKIFNDSDEVPSLTSVDSDSSLRKKSKSDFEGNSNSESARKERIKA</sequence>
<reference evidence="3 4" key="1">
    <citation type="journal article" date="2023" name="G3 (Bethesda)">
        <title>A high-quality reference genome for the fission yeast Schizosaccharomyces osmophilus.</title>
        <authorList>
            <person name="Jia G.S."/>
            <person name="Zhang W.C."/>
            <person name="Liang Y."/>
            <person name="Liu X.H."/>
            <person name="Rhind N."/>
            <person name="Pidoux A."/>
            <person name="Brysch-Herzberg M."/>
            <person name="Du L.L."/>
        </authorList>
    </citation>
    <scope>NUCLEOTIDE SEQUENCE [LARGE SCALE GENOMIC DNA]</scope>
    <source>
        <strain evidence="3 4">CBS 15793</strain>
    </source>
</reference>
<dbReference type="InterPro" id="IPR027799">
    <property type="entry name" value="Rtf2_RING-finger"/>
</dbReference>
<feature type="compositionally biased region" description="Basic and acidic residues" evidence="2">
    <location>
        <begin position="13"/>
        <end position="23"/>
    </location>
</feature>
<dbReference type="InterPro" id="IPR006735">
    <property type="entry name" value="Rtf2"/>
</dbReference>
<dbReference type="EMBL" id="CP115611">
    <property type="protein sequence ID" value="WBW71836.1"/>
    <property type="molecule type" value="Genomic_DNA"/>
</dbReference>
<organism evidence="3 4">
    <name type="scientific">Schizosaccharomyces osmophilus</name>
    <dbReference type="NCBI Taxonomy" id="2545709"/>
    <lineage>
        <taxon>Eukaryota</taxon>
        <taxon>Fungi</taxon>
        <taxon>Dikarya</taxon>
        <taxon>Ascomycota</taxon>
        <taxon>Taphrinomycotina</taxon>
        <taxon>Schizosaccharomycetes</taxon>
        <taxon>Schizosaccharomycetales</taxon>
        <taxon>Schizosaccharomycetaceae</taxon>
        <taxon>Schizosaccharomyces</taxon>
    </lineage>
</organism>
<protein>
    <submittedName>
        <fullName evidence="3">DNA replication termination factor Rtf2</fullName>
    </submittedName>
</protein>
<feature type="region of interest" description="Disordered" evidence="2">
    <location>
        <begin position="177"/>
        <end position="243"/>
    </location>
</feature>
<dbReference type="PANTHER" id="PTHR12775">
    <property type="entry name" value="PROTEIN C20ORF43 HOMOLOG"/>
    <property type="match status" value="1"/>
</dbReference>
<dbReference type="InterPro" id="IPR013083">
    <property type="entry name" value="Znf_RING/FYVE/PHD"/>
</dbReference>
<dbReference type="Pfam" id="PF04641">
    <property type="entry name" value="Rtf2"/>
    <property type="match status" value="1"/>
</dbReference>